<dbReference type="SUPFAM" id="SSF88697">
    <property type="entry name" value="PUA domain-like"/>
    <property type="match status" value="1"/>
</dbReference>
<dbReference type="InterPro" id="IPR015947">
    <property type="entry name" value="PUA-like_sf"/>
</dbReference>
<gene>
    <name evidence="1" type="ORF">SNAT2548_LOCUS28889</name>
</gene>
<organism evidence="1 2">
    <name type="scientific">Symbiodinium natans</name>
    <dbReference type="NCBI Taxonomy" id="878477"/>
    <lineage>
        <taxon>Eukaryota</taxon>
        <taxon>Sar</taxon>
        <taxon>Alveolata</taxon>
        <taxon>Dinophyceae</taxon>
        <taxon>Suessiales</taxon>
        <taxon>Symbiodiniaceae</taxon>
        <taxon>Symbiodinium</taxon>
    </lineage>
</organism>
<comment type="caution">
    <text evidence="1">The sequence shown here is derived from an EMBL/GenBank/DDBJ whole genome shotgun (WGS) entry which is preliminary data.</text>
</comment>
<accession>A0A812T647</accession>
<dbReference type="Gene3D" id="2.30.130.30">
    <property type="entry name" value="Hypothetical protein"/>
    <property type="match status" value="1"/>
</dbReference>
<evidence type="ECO:0000313" key="2">
    <source>
        <dbReference type="Proteomes" id="UP000604046"/>
    </source>
</evidence>
<feature type="non-terminal residue" evidence="1">
    <location>
        <position position="192"/>
    </location>
</feature>
<dbReference type="OrthoDB" id="288590at2759"/>
<protein>
    <recommendedName>
        <fullName evidence="3">ASCH domain-containing protein</fullName>
    </recommendedName>
</protein>
<proteinExistence type="predicted"/>
<reference evidence="1" key="1">
    <citation type="submission" date="2021-02" db="EMBL/GenBank/DDBJ databases">
        <authorList>
            <person name="Dougan E. K."/>
            <person name="Rhodes N."/>
            <person name="Thang M."/>
            <person name="Chan C."/>
        </authorList>
    </citation>
    <scope>NUCLEOTIDE SEQUENCE</scope>
</reference>
<evidence type="ECO:0008006" key="3">
    <source>
        <dbReference type="Google" id="ProtNLM"/>
    </source>
</evidence>
<dbReference type="EMBL" id="CAJNDS010002535">
    <property type="protein sequence ID" value="CAE7516076.1"/>
    <property type="molecule type" value="Genomic_DNA"/>
</dbReference>
<dbReference type="Proteomes" id="UP000604046">
    <property type="component" value="Unassembled WGS sequence"/>
</dbReference>
<keyword evidence="2" id="KW-1185">Reference proteome</keyword>
<name>A0A812T647_9DINO</name>
<evidence type="ECO:0000313" key="1">
    <source>
        <dbReference type="EMBL" id="CAE7516076.1"/>
    </source>
</evidence>
<sequence>MADLNFIRDSTTVGEAAARAAALKVPAGVVSSSETLCLCGLNVQYPWSRLLMAGRKTMEVRKYALGKYRCFSAGEQLFLIETLGSGSTQGAMVDIAMAPAPLKAQVLGVIVFAGSIEFENYDHFDAHRSDTLIEQGRFYDWGTSEPQTLFGWYVQHVRAFKRPVPMGHIRKSLLGWTKPVKLLVDFKSRSPR</sequence>
<dbReference type="AlphaFoldDB" id="A0A812T647"/>